<evidence type="ECO:0000259" key="7">
    <source>
        <dbReference type="PROSITE" id="PS51935"/>
    </source>
</evidence>
<sequence length="164" mass="18409">MEQKNLRLQPFIIFLIFVLALGSTGCGGRKRANIRQKRVNTVISAARSYRGTPYKWGGTSRAGLDCSALTMNSFKSTNIHLPRSTKDQIKIGEKVKLNDLKPGDLVFFGSVKRKRKVAHVGIVSRVRGKGDVYFIHASTSLGVIESKLHTKYYLKIFKQGRRVL</sequence>
<dbReference type="InterPro" id="IPR052062">
    <property type="entry name" value="Murein_DD/LD_carboxypeptidase"/>
</dbReference>
<evidence type="ECO:0000256" key="2">
    <source>
        <dbReference type="ARBA" id="ARBA00022670"/>
    </source>
</evidence>
<evidence type="ECO:0000256" key="1">
    <source>
        <dbReference type="ARBA" id="ARBA00007074"/>
    </source>
</evidence>
<dbReference type="RefSeq" id="WP_338391939.1">
    <property type="nucleotide sequence ID" value="NZ_AP025314.1"/>
</dbReference>
<evidence type="ECO:0000256" key="6">
    <source>
        <dbReference type="SAM" id="Phobius"/>
    </source>
</evidence>
<evidence type="ECO:0000256" key="3">
    <source>
        <dbReference type="ARBA" id="ARBA00022729"/>
    </source>
</evidence>
<dbReference type="AlphaFoldDB" id="A0AAU9CE03"/>
<dbReference type="Pfam" id="PF00877">
    <property type="entry name" value="NLPC_P60"/>
    <property type="match status" value="1"/>
</dbReference>
<dbReference type="KEGG" id="fax:FUAX_28110"/>
<feature type="transmembrane region" description="Helical" evidence="6">
    <location>
        <begin position="6"/>
        <end position="28"/>
    </location>
</feature>
<proteinExistence type="inferred from homology"/>
<name>A0AAU9CE03_9BACT</name>
<reference evidence="8 9" key="1">
    <citation type="submission" date="2021-12" db="EMBL/GenBank/DDBJ databases">
        <title>Genome sequencing of bacteria with rrn-lacking chromosome and rrn-plasmid.</title>
        <authorList>
            <person name="Anda M."/>
            <person name="Iwasaki W."/>
        </authorList>
    </citation>
    <scope>NUCLEOTIDE SEQUENCE [LARGE SCALE GENOMIC DNA]</scope>
    <source>
        <strain evidence="8 9">DSM 100852</strain>
    </source>
</reference>
<keyword evidence="9" id="KW-1185">Reference proteome</keyword>
<dbReference type="PROSITE" id="PS51257">
    <property type="entry name" value="PROKAR_LIPOPROTEIN"/>
    <property type="match status" value="1"/>
</dbReference>
<dbReference type="PANTHER" id="PTHR47360">
    <property type="entry name" value="MUREIN DD-ENDOPEPTIDASE MEPS/MUREIN LD-CARBOXYPEPTIDASE"/>
    <property type="match status" value="1"/>
</dbReference>
<dbReference type="PROSITE" id="PS51935">
    <property type="entry name" value="NLPC_P60"/>
    <property type="match status" value="1"/>
</dbReference>
<keyword evidence="3" id="KW-0732">Signal</keyword>
<dbReference type="Gene3D" id="3.90.1720.10">
    <property type="entry name" value="endopeptidase domain like (from Nostoc punctiforme)"/>
    <property type="match status" value="1"/>
</dbReference>
<dbReference type="GO" id="GO:0008234">
    <property type="term" value="F:cysteine-type peptidase activity"/>
    <property type="evidence" value="ECO:0007669"/>
    <property type="project" value="UniProtKB-KW"/>
</dbReference>
<dbReference type="GO" id="GO:0006508">
    <property type="term" value="P:proteolysis"/>
    <property type="evidence" value="ECO:0007669"/>
    <property type="project" value="UniProtKB-KW"/>
</dbReference>
<protein>
    <submittedName>
        <fullName evidence="8">Protein NlpC</fullName>
    </submittedName>
</protein>
<keyword evidence="4" id="KW-0378">Hydrolase</keyword>
<keyword evidence="6" id="KW-0812">Transmembrane</keyword>
<evidence type="ECO:0000256" key="4">
    <source>
        <dbReference type="ARBA" id="ARBA00022801"/>
    </source>
</evidence>
<gene>
    <name evidence="8" type="ORF">FUAX_28110</name>
</gene>
<organism evidence="8 9">
    <name type="scientific">Fulvitalea axinellae</name>
    <dbReference type="NCBI Taxonomy" id="1182444"/>
    <lineage>
        <taxon>Bacteria</taxon>
        <taxon>Pseudomonadati</taxon>
        <taxon>Bacteroidota</taxon>
        <taxon>Cytophagia</taxon>
        <taxon>Cytophagales</taxon>
        <taxon>Persicobacteraceae</taxon>
        <taxon>Fulvitalea</taxon>
    </lineage>
</organism>
<dbReference type="SUPFAM" id="SSF54001">
    <property type="entry name" value="Cysteine proteinases"/>
    <property type="match status" value="1"/>
</dbReference>
<evidence type="ECO:0000256" key="5">
    <source>
        <dbReference type="ARBA" id="ARBA00022807"/>
    </source>
</evidence>
<keyword evidence="6" id="KW-1133">Transmembrane helix</keyword>
<dbReference type="Proteomes" id="UP001348817">
    <property type="component" value="Chromosome"/>
</dbReference>
<keyword evidence="2" id="KW-0645">Protease</keyword>
<dbReference type="InterPro" id="IPR038765">
    <property type="entry name" value="Papain-like_cys_pep_sf"/>
</dbReference>
<evidence type="ECO:0000313" key="9">
    <source>
        <dbReference type="Proteomes" id="UP001348817"/>
    </source>
</evidence>
<keyword evidence="5" id="KW-0788">Thiol protease</keyword>
<comment type="similarity">
    <text evidence="1">Belongs to the peptidase C40 family.</text>
</comment>
<dbReference type="EMBL" id="AP025314">
    <property type="protein sequence ID" value="BDD10379.1"/>
    <property type="molecule type" value="Genomic_DNA"/>
</dbReference>
<dbReference type="PANTHER" id="PTHR47360:SF1">
    <property type="entry name" value="ENDOPEPTIDASE NLPC-RELATED"/>
    <property type="match status" value="1"/>
</dbReference>
<feature type="domain" description="NlpC/P60" evidence="7">
    <location>
        <begin position="36"/>
        <end position="164"/>
    </location>
</feature>
<accession>A0AAU9CE03</accession>
<evidence type="ECO:0000313" key="8">
    <source>
        <dbReference type="EMBL" id="BDD10379.1"/>
    </source>
</evidence>
<dbReference type="InterPro" id="IPR000064">
    <property type="entry name" value="NLP_P60_dom"/>
</dbReference>
<keyword evidence="6" id="KW-0472">Membrane</keyword>